<feature type="domain" description="Methyltransferase type 11" evidence="1">
    <location>
        <begin position="70"/>
        <end position="125"/>
    </location>
</feature>
<evidence type="ECO:0000313" key="2">
    <source>
        <dbReference type="EMBL" id="QFI55032.1"/>
    </source>
</evidence>
<protein>
    <submittedName>
        <fullName evidence="2">Class I SAM-dependent methyltransferase</fullName>
    </submittedName>
</protein>
<keyword evidence="2" id="KW-0489">Methyltransferase</keyword>
<keyword evidence="2" id="KW-0808">Transferase</keyword>
<dbReference type="InterPro" id="IPR029063">
    <property type="entry name" value="SAM-dependent_MTases_sf"/>
</dbReference>
<name>A0A5J6WVU3_9GAMM</name>
<proteinExistence type="predicted"/>
<sequence>MPLRRSEPQIRSPASWHELPMGDWIAGELQHRLDVWCPHLFGYHLLKLGALSGELSCTMSTIRHQLVVAPEGRLATVRADLDALPIRCGSVDACLLAHTLDFSRDPHQVLREVERVLTDDGWVIISGSNPLSLLGMGRSMPWLRRRLPWSGRMFTPRRIIDWLKLLGFEVMFDERFGYGWGGGGGWWYESLGHDYCRHLASTYIIAARKRRAPLLPIQKRWALPRSLATPGMARVFEDQGR</sequence>
<dbReference type="RefSeq" id="WP_193004521.1">
    <property type="nucleotide sequence ID" value="NZ_CP040449.1"/>
</dbReference>
<keyword evidence="3" id="KW-1185">Reference proteome</keyword>
<dbReference type="Pfam" id="PF08241">
    <property type="entry name" value="Methyltransf_11"/>
    <property type="match status" value="1"/>
</dbReference>
<dbReference type="EMBL" id="CP040449">
    <property type="protein sequence ID" value="QFI55032.1"/>
    <property type="molecule type" value="Genomic_DNA"/>
</dbReference>
<accession>A0A5J6WVU3</accession>
<dbReference type="GO" id="GO:0032259">
    <property type="term" value="P:methylation"/>
    <property type="evidence" value="ECO:0007669"/>
    <property type="project" value="UniProtKB-KW"/>
</dbReference>
<organism evidence="2 3">
    <name type="scientific">Aeromonas simiae</name>
    <dbReference type="NCBI Taxonomy" id="218936"/>
    <lineage>
        <taxon>Bacteria</taxon>
        <taxon>Pseudomonadati</taxon>
        <taxon>Pseudomonadota</taxon>
        <taxon>Gammaproteobacteria</taxon>
        <taxon>Aeromonadales</taxon>
        <taxon>Aeromonadaceae</taxon>
        <taxon>Aeromonas</taxon>
    </lineage>
</organism>
<reference evidence="2 3" key="1">
    <citation type="submission" date="2019-05" db="EMBL/GenBank/DDBJ databases">
        <title>OXA-830, a novel chromosomally encoded expanded-spectrum class D beta-lactamase in Aeromonas simiae.</title>
        <authorList>
            <person name="Zhou W."/>
            <person name="Chen Q."/>
        </authorList>
    </citation>
    <scope>NUCLEOTIDE SEQUENCE [LARGE SCALE GENOMIC DNA]</scope>
    <source>
        <strain evidence="2 3">A6</strain>
    </source>
</reference>
<dbReference type="KEGG" id="asim:FE240_10230"/>
<dbReference type="InterPro" id="IPR013216">
    <property type="entry name" value="Methyltransf_11"/>
</dbReference>
<dbReference type="AlphaFoldDB" id="A0A5J6WVU3"/>
<gene>
    <name evidence="2" type="ORF">FE240_10230</name>
</gene>
<dbReference type="Gene3D" id="3.40.50.150">
    <property type="entry name" value="Vaccinia Virus protein VP39"/>
    <property type="match status" value="1"/>
</dbReference>
<dbReference type="SUPFAM" id="SSF53335">
    <property type="entry name" value="S-adenosyl-L-methionine-dependent methyltransferases"/>
    <property type="match status" value="1"/>
</dbReference>
<dbReference type="Proteomes" id="UP000594034">
    <property type="component" value="Chromosome"/>
</dbReference>
<dbReference type="GO" id="GO:0008757">
    <property type="term" value="F:S-adenosylmethionine-dependent methyltransferase activity"/>
    <property type="evidence" value="ECO:0007669"/>
    <property type="project" value="InterPro"/>
</dbReference>
<evidence type="ECO:0000313" key="3">
    <source>
        <dbReference type="Proteomes" id="UP000594034"/>
    </source>
</evidence>
<evidence type="ECO:0000259" key="1">
    <source>
        <dbReference type="Pfam" id="PF08241"/>
    </source>
</evidence>
<dbReference type="PANTHER" id="PTHR43036:SF2">
    <property type="entry name" value="OS04G0481300 PROTEIN"/>
    <property type="match status" value="1"/>
</dbReference>
<dbReference type="PANTHER" id="PTHR43036">
    <property type="entry name" value="OSJNBB0011N17.9 PROTEIN"/>
    <property type="match status" value="1"/>
</dbReference>